<keyword evidence="2" id="KW-1185">Reference proteome</keyword>
<organism evidence="1 2">
    <name type="scientific">Alicyclobacillus macrosporangiidus</name>
    <dbReference type="NCBI Taxonomy" id="392015"/>
    <lineage>
        <taxon>Bacteria</taxon>
        <taxon>Bacillati</taxon>
        <taxon>Bacillota</taxon>
        <taxon>Bacilli</taxon>
        <taxon>Bacillales</taxon>
        <taxon>Alicyclobacillaceae</taxon>
        <taxon>Alicyclobacillus</taxon>
    </lineage>
</organism>
<reference evidence="2" key="1">
    <citation type="submission" date="2016-10" db="EMBL/GenBank/DDBJ databases">
        <authorList>
            <person name="Varghese N."/>
        </authorList>
    </citation>
    <scope>NUCLEOTIDE SEQUENCE [LARGE SCALE GENOMIC DNA]</scope>
    <source>
        <strain evidence="2">DSM 17980</strain>
    </source>
</reference>
<name>A0A1I7HHI9_9BACL</name>
<proteinExistence type="predicted"/>
<dbReference type="EMBL" id="FPBV01000004">
    <property type="protein sequence ID" value="SFU60133.1"/>
    <property type="molecule type" value="Genomic_DNA"/>
</dbReference>
<dbReference type="RefSeq" id="WP_074950418.1">
    <property type="nucleotide sequence ID" value="NZ_FPBV01000004.1"/>
</dbReference>
<evidence type="ECO:0000313" key="1">
    <source>
        <dbReference type="EMBL" id="SFU60133.1"/>
    </source>
</evidence>
<dbReference type="OrthoDB" id="2376903at2"/>
<dbReference type="Proteomes" id="UP000183508">
    <property type="component" value="Unassembled WGS sequence"/>
</dbReference>
<evidence type="ECO:0008006" key="3">
    <source>
        <dbReference type="Google" id="ProtNLM"/>
    </source>
</evidence>
<sequence>MKHAAKIAVGAASLVVAVTVAAMSTWIYGASQDSKIVTTLATEAVVFDIAQCSPFRMMEVQSPSDLKVTHVPDLDEVPAGKPLKKAVSALSSHLDPLQAAEMMNDTIRTEHQSKVQRIASQLFTEDGSYMQWEKQNLPKIIAYDDTPTSFQLDGGVDTLQWSSINVDDLHGTAVVTGQGVPWASFVDMGSDGSVARTTTPHTLVNFTVTLKKVNGTWKVDTLQRQFAPGYEP</sequence>
<gene>
    <name evidence="1" type="ORF">SAMN05421543_104196</name>
</gene>
<accession>A0A1I7HHI9</accession>
<dbReference type="AlphaFoldDB" id="A0A1I7HHI9"/>
<evidence type="ECO:0000313" key="2">
    <source>
        <dbReference type="Proteomes" id="UP000183508"/>
    </source>
</evidence>
<protein>
    <recommendedName>
        <fullName evidence="3">Mce-associated membrane protein</fullName>
    </recommendedName>
</protein>